<gene>
    <name evidence="2" type="ORF">FD43_GL001227</name>
</gene>
<organism evidence="2 3">
    <name type="scientific">Apilactobacillus kunkeei DSM 12361 = ATCC 700308</name>
    <dbReference type="NCBI Taxonomy" id="1423768"/>
    <lineage>
        <taxon>Bacteria</taxon>
        <taxon>Bacillati</taxon>
        <taxon>Bacillota</taxon>
        <taxon>Bacilli</taxon>
        <taxon>Lactobacillales</taxon>
        <taxon>Lactobacillaceae</taxon>
        <taxon>Apilactobacillus</taxon>
    </lineage>
</organism>
<dbReference type="AlphaFoldDB" id="A0A0R1FPH0"/>
<evidence type="ECO:0000313" key="2">
    <source>
        <dbReference type="EMBL" id="KRK23886.1"/>
    </source>
</evidence>
<proteinExistence type="predicted"/>
<dbReference type="Proteomes" id="UP000051794">
    <property type="component" value="Unassembled WGS sequence"/>
</dbReference>
<evidence type="ECO:0000313" key="3">
    <source>
        <dbReference type="Proteomes" id="UP000051794"/>
    </source>
</evidence>
<dbReference type="InterPro" id="IPR036291">
    <property type="entry name" value="NAD(P)-bd_dom_sf"/>
</dbReference>
<accession>A0A0R1FPH0</accession>
<reference evidence="2 3" key="1">
    <citation type="journal article" date="2015" name="Genome Announc.">
        <title>Expanding the biotechnology potential of lactobacilli through comparative genomics of 213 strains and associated genera.</title>
        <authorList>
            <person name="Sun Z."/>
            <person name="Harris H.M."/>
            <person name="McCann A."/>
            <person name="Guo C."/>
            <person name="Argimon S."/>
            <person name="Zhang W."/>
            <person name="Yang X."/>
            <person name="Jeffery I.B."/>
            <person name="Cooney J.C."/>
            <person name="Kagawa T.F."/>
            <person name="Liu W."/>
            <person name="Song Y."/>
            <person name="Salvetti E."/>
            <person name="Wrobel A."/>
            <person name="Rasinkangas P."/>
            <person name="Parkhill J."/>
            <person name="Rea M.C."/>
            <person name="O'Sullivan O."/>
            <person name="Ritari J."/>
            <person name="Douillard F.P."/>
            <person name="Paul Ross R."/>
            <person name="Yang R."/>
            <person name="Briner A.E."/>
            <person name="Felis G.E."/>
            <person name="de Vos W.M."/>
            <person name="Barrangou R."/>
            <person name="Klaenhammer T.R."/>
            <person name="Caufield P.W."/>
            <person name="Cui Y."/>
            <person name="Zhang H."/>
            <person name="O'Toole P.W."/>
        </authorList>
    </citation>
    <scope>NUCLEOTIDE SEQUENCE [LARGE SCALE GENOMIC DNA]</scope>
    <source>
        <strain evidence="2 3">DSM 12361</strain>
    </source>
</reference>
<dbReference type="PATRIC" id="fig|1423768.4.peg.1239"/>
<dbReference type="Pfam" id="PF13460">
    <property type="entry name" value="NAD_binding_10"/>
    <property type="match status" value="1"/>
</dbReference>
<feature type="domain" description="NAD(P)-binding" evidence="1">
    <location>
        <begin position="32"/>
        <end position="177"/>
    </location>
</feature>
<evidence type="ECO:0000259" key="1">
    <source>
        <dbReference type="Pfam" id="PF13460"/>
    </source>
</evidence>
<dbReference type="EMBL" id="AZCK01000005">
    <property type="protein sequence ID" value="KRK23886.1"/>
    <property type="molecule type" value="Genomic_DNA"/>
</dbReference>
<protein>
    <recommendedName>
        <fullName evidence="1">NAD(P)-binding domain-containing protein</fullName>
    </recommendedName>
</protein>
<comment type="caution">
    <text evidence="2">The sequence shown here is derived from an EMBL/GenBank/DDBJ whole genome shotgun (WGS) entry which is preliminary data.</text>
</comment>
<dbReference type="InterPro" id="IPR016040">
    <property type="entry name" value="NAD(P)-bd_dom"/>
</dbReference>
<name>A0A0R1FPH0_9LACO</name>
<dbReference type="SUPFAM" id="SSF51735">
    <property type="entry name" value="NAD(P)-binding Rossmann-fold domains"/>
    <property type="match status" value="1"/>
</dbReference>
<dbReference type="Gene3D" id="3.40.50.720">
    <property type="entry name" value="NAD(P)-binding Rossmann-like Domain"/>
    <property type="match status" value="1"/>
</dbReference>
<sequence length="191" mass="21444">MNEGGLTMKKVLIIGNFHQLGQKVYDKLSNQYEVNLLDGIDFEDVSAYADNLAGVNVIYTFLGPLDVDLQIGAVIQALDRVNPPLDQFIMLSTAGIDNELTEEVTYSDVDNNKEYLNQQRYAVKLVDEYEIPYTILRPVEIVDEQTGELDVIDEGISMQYGRVSADNVANTAVKVVEYQQFINQSIGLIER</sequence>